<accession>A0A517MEC2</accession>
<dbReference type="EMBL" id="CP036262">
    <property type="protein sequence ID" value="QDS93244.1"/>
    <property type="molecule type" value="Genomic_DNA"/>
</dbReference>
<keyword evidence="2" id="KW-1185">Reference proteome</keyword>
<evidence type="ECO:0000313" key="1">
    <source>
        <dbReference type="EMBL" id="QDS93244.1"/>
    </source>
</evidence>
<sequence length="40" mass="4734">MRKRESRPLGMNGRIDKNTLMQVVMHARFSIAVKLYEIRS</sequence>
<gene>
    <name evidence="1" type="ORF">FF011L_20060</name>
</gene>
<dbReference type="AlphaFoldDB" id="A0A517MEC2"/>
<reference evidence="1 2" key="1">
    <citation type="submission" date="2019-02" db="EMBL/GenBank/DDBJ databases">
        <title>Deep-cultivation of Planctomycetes and their phenomic and genomic characterization uncovers novel biology.</title>
        <authorList>
            <person name="Wiegand S."/>
            <person name="Jogler M."/>
            <person name="Boedeker C."/>
            <person name="Pinto D."/>
            <person name="Vollmers J."/>
            <person name="Rivas-Marin E."/>
            <person name="Kohn T."/>
            <person name="Peeters S.H."/>
            <person name="Heuer A."/>
            <person name="Rast P."/>
            <person name="Oberbeckmann S."/>
            <person name="Bunk B."/>
            <person name="Jeske O."/>
            <person name="Meyerdierks A."/>
            <person name="Storesund J.E."/>
            <person name="Kallscheuer N."/>
            <person name="Luecker S."/>
            <person name="Lage O.M."/>
            <person name="Pohl T."/>
            <person name="Merkel B.J."/>
            <person name="Hornburger P."/>
            <person name="Mueller R.-W."/>
            <person name="Bruemmer F."/>
            <person name="Labrenz M."/>
            <person name="Spormann A.M."/>
            <person name="Op den Camp H."/>
            <person name="Overmann J."/>
            <person name="Amann R."/>
            <person name="Jetten M.S.M."/>
            <person name="Mascher T."/>
            <person name="Medema M.H."/>
            <person name="Devos D.P."/>
            <person name="Kaster A.-K."/>
            <person name="Ovreas L."/>
            <person name="Rohde M."/>
            <person name="Galperin M.Y."/>
            <person name="Jogler C."/>
        </authorList>
    </citation>
    <scope>NUCLEOTIDE SEQUENCE [LARGE SCALE GENOMIC DNA]</scope>
    <source>
        <strain evidence="1 2">FF011L</strain>
    </source>
</reference>
<dbReference type="KEGG" id="rml:FF011L_20060"/>
<dbReference type="Proteomes" id="UP000320672">
    <property type="component" value="Chromosome"/>
</dbReference>
<organism evidence="1 2">
    <name type="scientific">Roseimaritima multifibrata</name>
    <dbReference type="NCBI Taxonomy" id="1930274"/>
    <lineage>
        <taxon>Bacteria</taxon>
        <taxon>Pseudomonadati</taxon>
        <taxon>Planctomycetota</taxon>
        <taxon>Planctomycetia</taxon>
        <taxon>Pirellulales</taxon>
        <taxon>Pirellulaceae</taxon>
        <taxon>Roseimaritima</taxon>
    </lineage>
</organism>
<evidence type="ECO:0000313" key="2">
    <source>
        <dbReference type="Proteomes" id="UP000320672"/>
    </source>
</evidence>
<proteinExistence type="predicted"/>
<name>A0A517MEC2_9BACT</name>
<protein>
    <submittedName>
        <fullName evidence="1">Uncharacterized protein</fullName>
    </submittedName>
</protein>